<dbReference type="PRINTS" id="PR00420">
    <property type="entry name" value="RNGMNOXGNASE"/>
</dbReference>
<reference evidence="4 5" key="1">
    <citation type="submission" date="2021-03" db="EMBL/GenBank/DDBJ databases">
        <title>Sequencing the genomes of 1000 actinobacteria strains.</title>
        <authorList>
            <person name="Klenk H.-P."/>
        </authorList>
    </citation>
    <scope>NUCLEOTIDE SEQUENCE [LARGE SCALE GENOMIC DNA]</scope>
    <source>
        <strain evidence="4 5">DSM 41480</strain>
    </source>
</reference>
<dbReference type="Gene3D" id="3.50.50.60">
    <property type="entry name" value="FAD/NAD(P)-binding domain"/>
    <property type="match status" value="1"/>
</dbReference>
<proteinExistence type="predicted"/>
<evidence type="ECO:0000256" key="1">
    <source>
        <dbReference type="ARBA" id="ARBA00023002"/>
    </source>
</evidence>
<dbReference type="EMBL" id="JAGIOH010000001">
    <property type="protein sequence ID" value="MBP2401436.1"/>
    <property type="molecule type" value="Genomic_DNA"/>
</dbReference>
<evidence type="ECO:0000256" key="2">
    <source>
        <dbReference type="ARBA" id="ARBA00023033"/>
    </source>
</evidence>
<sequence>MTHPHAPRRTVLVIGGGTAGSALAVLLRGAGFGVDLVEAKADGNVHGSGIALQGNALRVLREIGVLERACELGYSSDGVTLLTPDGTEVLTQQDVRTGGEDLPATLGMRRPVLQKILMAAVRESGTRVRLGCTVDRLAQDATGADVSFTDGTSASYDLVVAADGLNSATRRLIGITDEPAPTGMAIWRTPAPRPAGVTRTHLVYGGPAHIAGFCPTSDTMMYAFLVEANRDRASIDPASYADEMRRLAGGYGGHWHGIRASITDPEQVNYTWFTRHLVEGPWHRGRVVLVGDAAHACPPTLAQGAAMSLEDASVLAELLRAHEVWDDALLTAYRDRRMPRVRTVVDTSVRIGQWQSDGVRDADVPGLLRRTSDVLKELP</sequence>
<evidence type="ECO:0000259" key="3">
    <source>
        <dbReference type="Pfam" id="PF01494"/>
    </source>
</evidence>
<dbReference type="Pfam" id="PF01494">
    <property type="entry name" value="FAD_binding_3"/>
    <property type="match status" value="1"/>
</dbReference>
<dbReference type="GeneID" id="91567773"/>
<gene>
    <name evidence="4" type="ORF">JO379_000905</name>
</gene>
<comment type="caution">
    <text evidence="4">The sequence shown here is derived from an EMBL/GenBank/DDBJ whole genome shotgun (WGS) entry which is preliminary data.</text>
</comment>
<dbReference type="PANTHER" id="PTHR13789">
    <property type="entry name" value="MONOOXYGENASE"/>
    <property type="match status" value="1"/>
</dbReference>
<dbReference type="Proteomes" id="UP001519291">
    <property type="component" value="Unassembled WGS sequence"/>
</dbReference>
<dbReference type="NCBIfam" id="NF005313">
    <property type="entry name" value="PRK06847.1"/>
    <property type="match status" value="1"/>
</dbReference>
<organism evidence="4 5">
    <name type="scientific">Streptomyces syringium</name>
    <dbReference type="NCBI Taxonomy" id="76729"/>
    <lineage>
        <taxon>Bacteria</taxon>
        <taxon>Bacillati</taxon>
        <taxon>Actinomycetota</taxon>
        <taxon>Actinomycetes</taxon>
        <taxon>Kitasatosporales</taxon>
        <taxon>Streptomycetaceae</taxon>
        <taxon>Streptomyces</taxon>
    </lineage>
</organism>
<keyword evidence="5" id="KW-1185">Reference proteome</keyword>
<evidence type="ECO:0000313" key="4">
    <source>
        <dbReference type="EMBL" id="MBP2401436.1"/>
    </source>
</evidence>
<accession>A0ABS4XY43</accession>
<dbReference type="SUPFAM" id="SSF51905">
    <property type="entry name" value="FAD/NAD(P)-binding domain"/>
    <property type="match status" value="1"/>
</dbReference>
<keyword evidence="1" id="KW-0560">Oxidoreductase</keyword>
<dbReference type="RefSeq" id="WP_130880735.1">
    <property type="nucleotide sequence ID" value="NZ_JAGIOH010000001.1"/>
</dbReference>
<protein>
    <submittedName>
        <fullName evidence="4">2-polyprenyl-6-methoxyphenol hydroxylase-like FAD-dependent oxidoreductase</fullName>
    </submittedName>
</protein>
<dbReference type="InterPro" id="IPR002938">
    <property type="entry name" value="FAD-bd"/>
</dbReference>
<dbReference type="InterPro" id="IPR036188">
    <property type="entry name" value="FAD/NAD-bd_sf"/>
</dbReference>
<feature type="domain" description="FAD-binding" evidence="3">
    <location>
        <begin position="10"/>
        <end position="347"/>
    </location>
</feature>
<evidence type="ECO:0000313" key="5">
    <source>
        <dbReference type="Proteomes" id="UP001519291"/>
    </source>
</evidence>
<dbReference type="InterPro" id="IPR050493">
    <property type="entry name" value="FAD-dep_Monooxygenase_BioMet"/>
</dbReference>
<dbReference type="PANTHER" id="PTHR13789:SF309">
    <property type="entry name" value="PUTATIVE (AFU_ORTHOLOGUE AFUA_6G14510)-RELATED"/>
    <property type="match status" value="1"/>
</dbReference>
<name>A0ABS4XY43_9ACTN</name>
<keyword evidence="2" id="KW-0503">Monooxygenase</keyword>